<dbReference type="InterPro" id="IPR044788">
    <property type="entry name" value="X8_dom_prot"/>
</dbReference>
<keyword evidence="5" id="KW-0472">Membrane</keyword>
<keyword evidence="7" id="KW-0325">Glycoprotein</keyword>
<keyword evidence="2" id="KW-1003">Cell membrane</keyword>
<evidence type="ECO:0000256" key="6">
    <source>
        <dbReference type="ARBA" id="ARBA00023157"/>
    </source>
</evidence>
<evidence type="ECO:0000256" key="5">
    <source>
        <dbReference type="ARBA" id="ARBA00023136"/>
    </source>
</evidence>
<dbReference type="FunFam" id="1.20.58.1040:FF:000001">
    <property type="entry name" value="Glucan endo-1,3-beta-glucosidase 4"/>
    <property type="match status" value="1"/>
</dbReference>
<dbReference type="GO" id="GO:0009506">
    <property type="term" value="C:plasmodesma"/>
    <property type="evidence" value="ECO:0007669"/>
    <property type="project" value="UniProtKB-ARBA"/>
</dbReference>
<reference evidence="12" key="2">
    <citation type="submission" date="2025-08" db="UniProtKB">
        <authorList>
            <consortium name="RefSeq"/>
        </authorList>
    </citation>
    <scope>IDENTIFICATION</scope>
    <source>
        <tissue evidence="12">Etiolated seedlings</tissue>
    </source>
</reference>
<sequence length="138" mass="15056">MASQKLDSVMLMLTILTTMTLMNVMVVRAKTWCVVRSSASGPPLQNALNYACGNGADCGPIQPGGSCYYPNTLQNHASYAFDSYYQSKNQAPGSCNFGGLASIAVTDPSFGRCQYPFSRRNKSSNMNERSIDYNPEKI</sequence>
<keyword evidence="4 9" id="KW-0732">Signal</keyword>
<evidence type="ECO:0000256" key="1">
    <source>
        <dbReference type="ARBA" id="ARBA00004609"/>
    </source>
</evidence>
<dbReference type="PaxDb" id="3827-XP_004500462.1"/>
<comment type="subcellular location">
    <subcellularLocation>
        <location evidence="1">Cell membrane</location>
        <topology evidence="1">Lipid-anchor</topology>
        <topology evidence="1">GPI-anchor</topology>
    </subcellularLocation>
</comment>
<dbReference type="GO" id="GO:0005886">
    <property type="term" value="C:plasma membrane"/>
    <property type="evidence" value="ECO:0007669"/>
    <property type="project" value="UniProtKB-SubCell"/>
</dbReference>
<evidence type="ECO:0000256" key="8">
    <source>
        <dbReference type="ARBA" id="ARBA00023288"/>
    </source>
</evidence>
<evidence type="ECO:0000256" key="2">
    <source>
        <dbReference type="ARBA" id="ARBA00022475"/>
    </source>
</evidence>
<dbReference type="Proteomes" id="UP000087171">
    <property type="component" value="Chromosome Ca5"/>
</dbReference>
<organism evidence="11 12">
    <name type="scientific">Cicer arietinum</name>
    <name type="common">Chickpea</name>
    <name type="synonym">Garbanzo</name>
    <dbReference type="NCBI Taxonomy" id="3827"/>
    <lineage>
        <taxon>Eukaryota</taxon>
        <taxon>Viridiplantae</taxon>
        <taxon>Streptophyta</taxon>
        <taxon>Embryophyta</taxon>
        <taxon>Tracheophyta</taxon>
        <taxon>Spermatophyta</taxon>
        <taxon>Magnoliopsida</taxon>
        <taxon>eudicotyledons</taxon>
        <taxon>Gunneridae</taxon>
        <taxon>Pentapetalae</taxon>
        <taxon>rosids</taxon>
        <taxon>fabids</taxon>
        <taxon>Fabales</taxon>
        <taxon>Fabaceae</taxon>
        <taxon>Papilionoideae</taxon>
        <taxon>50 kb inversion clade</taxon>
        <taxon>NPAAA clade</taxon>
        <taxon>Hologalegina</taxon>
        <taxon>IRL clade</taxon>
        <taxon>Cicereae</taxon>
        <taxon>Cicer</taxon>
    </lineage>
</organism>
<dbReference type="STRING" id="3827.A0A1S2Y728"/>
<dbReference type="OrthoDB" id="417697at2759"/>
<dbReference type="Pfam" id="PF07983">
    <property type="entry name" value="X8"/>
    <property type="match status" value="1"/>
</dbReference>
<dbReference type="eggNOG" id="ENOG502S1EI">
    <property type="taxonomic scope" value="Eukaryota"/>
</dbReference>
<feature type="chain" id="PRO_5010280673" evidence="9">
    <location>
        <begin position="30"/>
        <end position="138"/>
    </location>
</feature>
<dbReference type="GO" id="GO:0098552">
    <property type="term" value="C:side of membrane"/>
    <property type="evidence" value="ECO:0007669"/>
    <property type="project" value="UniProtKB-KW"/>
</dbReference>
<dbReference type="PANTHER" id="PTHR31044">
    <property type="entry name" value="BETA-1,3 GLUCANASE"/>
    <property type="match status" value="1"/>
</dbReference>
<evidence type="ECO:0000256" key="3">
    <source>
        <dbReference type="ARBA" id="ARBA00022622"/>
    </source>
</evidence>
<feature type="domain" description="X8" evidence="10">
    <location>
        <begin position="31"/>
        <end position="115"/>
    </location>
</feature>
<dbReference type="InterPro" id="IPR012946">
    <property type="entry name" value="X8"/>
</dbReference>
<protein>
    <submittedName>
        <fullName evidence="12">PLASMODESMATA CALLOSE-BINDING PROTEIN 1-like</fullName>
    </submittedName>
</protein>
<keyword evidence="8" id="KW-0449">Lipoprotein</keyword>
<dbReference type="PANTHER" id="PTHR31044:SF147">
    <property type="entry name" value="CARBOHYDRATE-BINDING X8 DOMAIN PROTEIN"/>
    <property type="match status" value="1"/>
</dbReference>
<dbReference type="RefSeq" id="XP_004500462.1">
    <property type="nucleotide sequence ID" value="XM_004500405.3"/>
</dbReference>
<evidence type="ECO:0000313" key="12">
    <source>
        <dbReference type="RefSeq" id="XP_004500462.1"/>
    </source>
</evidence>
<keyword evidence="3" id="KW-0336">GPI-anchor</keyword>
<name>A0A1S2Y728_CICAR</name>
<evidence type="ECO:0000256" key="9">
    <source>
        <dbReference type="SAM" id="SignalP"/>
    </source>
</evidence>
<evidence type="ECO:0000259" key="10">
    <source>
        <dbReference type="SMART" id="SM00768"/>
    </source>
</evidence>
<feature type="signal peptide" evidence="9">
    <location>
        <begin position="1"/>
        <end position="29"/>
    </location>
</feature>
<keyword evidence="6" id="KW-1015">Disulfide bond</keyword>
<keyword evidence="11" id="KW-1185">Reference proteome</keyword>
<evidence type="ECO:0000256" key="7">
    <source>
        <dbReference type="ARBA" id="ARBA00023180"/>
    </source>
</evidence>
<evidence type="ECO:0000256" key="4">
    <source>
        <dbReference type="ARBA" id="ARBA00022729"/>
    </source>
</evidence>
<reference evidence="11" key="1">
    <citation type="journal article" date="2013" name="Nat. Biotechnol.">
        <title>Draft genome sequence of chickpea (Cicer arietinum) provides a resource for trait improvement.</title>
        <authorList>
            <person name="Varshney R.K."/>
            <person name="Song C."/>
            <person name="Saxena R.K."/>
            <person name="Azam S."/>
            <person name="Yu S."/>
            <person name="Sharpe A.G."/>
            <person name="Cannon S."/>
            <person name="Baek J."/>
            <person name="Rosen B.D."/>
            <person name="Tar'an B."/>
            <person name="Millan T."/>
            <person name="Zhang X."/>
            <person name="Ramsay L.D."/>
            <person name="Iwata A."/>
            <person name="Wang Y."/>
            <person name="Nelson W."/>
            <person name="Farmer A.D."/>
            <person name="Gaur P.M."/>
            <person name="Soderlund C."/>
            <person name="Penmetsa R.V."/>
            <person name="Xu C."/>
            <person name="Bharti A.K."/>
            <person name="He W."/>
            <person name="Winter P."/>
            <person name="Zhao S."/>
            <person name="Hane J.K."/>
            <person name="Carrasquilla-Garcia N."/>
            <person name="Condie J.A."/>
            <person name="Upadhyaya H.D."/>
            <person name="Luo M.C."/>
            <person name="Thudi M."/>
            <person name="Gowda C.L."/>
            <person name="Singh N.P."/>
            <person name="Lichtenzveig J."/>
            <person name="Gali K.K."/>
            <person name="Rubio J."/>
            <person name="Nadarajan N."/>
            <person name="Dolezel J."/>
            <person name="Bansal K.C."/>
            <person name="Xu X."/>
            <person name="Edwards D."/>
            <person name="Zhang G."/>
            <person name="Kahl G."/>
            <person name="Gil J."/>
            <person name="Singh K.B."/>
            <person name="Datta S.K."/>
            <person name="Jackson S.A."/>
            <person name="Wang J."/>
            <person name="Cook D.R."/>
        </authorList>
    </citation>
    <scope>NUCLEOTIDE SEQUENCE [LARGE SCALE GENOMIC DNA]</scope>
    <source>
        <strain evidence="11">cv. CDC Frontier</strain>
    </source>
</reference>
<dbReference type="SMART" id="SM00768">
    <property type="entry name" value="X8"/>
    <property type="match status" value="1"/>
</dbReference>
<proteinExistence type="predicted"/>
<dbReference type="Gene3D" id="1.20.58.1040">
    <property type="match status" value="1"/>
</dbReference>
<evidence type="ECO:0000313" key="11">
    <source>
        <dbReference type="Proteomes" id="UP000087171"/>
    </source>
</evidence>
<dbReference type="AlphaFoldDB" id="A0A1S2Y728"/>
<gene>
    <name evidence="12" type="primary">LOC101514472</name>
</gene>
<accession>A0A1S2Y728</accession>